<dbReference type="Proteomes" id="UP000191522">
    <property type="component" value="Unassembled WGS sequence"/>
</dbReference>
<sequence length="930" mass="100744">MDLQSPSILAQLPRPLHASTGKTRIGDVFSLADAKKRKRYEVAVAVDGEAINIYNVQTPKLVTSYAVPPQSAFSCRPCSVRRKLPKKSSVKRQTYAAATRPERQIKCFVEEISNGSTAPVISSSTATITDSSSPINFVGIVPFTVEDDSEADPFDILAVHQDGRVRRFSSDLKTQRWSIQHSEISKVCSSTHAIHSCFLLDLEDAKKTLFKRRQDLAALALGDSTAFGTDEPSILLIVSHPKNADQIALNDVNVHMFSVPASAKSGGHEESQRLRHLQTIKVPAPSGLDKVNSDGLQWSFHSGSAGLQLSCEKGFVNIDLSQYSPCVTSQFVLDERFSSVMRISPQCVIGASDSLVAVYDTQYRSVQRSIAASDVLSGAGTNTDAPIVFISYFAKLGIAVATKGNTLVAFDLTSLHSQSGPSLKRSRDGLLIDAIGRGIGSSAAQWNMASKKHRSENMTSLGLTSPEQVEKWNQLTKDVDEASKTQNPEKFDNAVLSYFCSSDAPKALPTRGQYVNPESILFLLSKMFAVENSDIQDGVSASSSSQLRVVLWPWTTCDWLIRLGHLSPDNVEISLRRASKPRILQPLVTGSFVQALINSDPSLKQVNQVLAGPSVISSDELAYALKYFLNQARLHSSALEETARAITSGEIATPTQELSRHLGDETVTLKDIFTGLNTSIQKIHSQPQLAVIQSLRSNLSRTELISLVHHLRLSLATGGYTSRSTENPPTPITIDQITPSLSLDTIIDLMTASVDAVGPSGWISALPSMNDLDGDSDSAIASASREMELIADMKSEVSAALAGVEEAAYLKGILREYLRFADQVATPAAAARDAVTKIDDEAPASSNLVRYEKLNGADLVVFGRPGEGEDGYDGDVGGKMLPLSLKPASADVSRRKINKSTGETKSRTSREIGYLRRKAVGKYSFERLIV</sequence>
<protein>
    <recommendedName>
        <fullName evidence="1">Utp8 beta-propeller domain-containing protein</fullName>
    </recommendedName>
</protein>
<gene>
    <name evidence="2" type="ORF">PENDEC_c004G00458</name>
</gene>
<organism evidence="2 3">
    <name type="scientific">Penicillium decumbens</name>
    <dbReference type="NCBI Taxonomy" id="69771"/>
    <lineage>
        <taxon>Eukaryota</taxon>
        <taxon>Fungi</taxon>
        <taxon>Dikarya</taxon>
        <taxon>Ascomycota</taxon>
        <taxon>Pezizomycotina</taxon>
        <taxon>Eurotiomycetes</taxon>
        <taxon>Eurotiomycetidae</taxon>
        <taxon>Eurotiales</taxon>
        <taxon>Aspergillaceae</taxon>
        <taxon>Penicillium</taxon>
    </lineage>
</organism>
<accession>A0A1V6PI93</accession>
<dbReference type="STRING" id="69771.A0A1V6PI93"/>
<dbReference type="OrthoDB" id="5330858at2759"/>
<proteinExistence type="predicted"/>
<keyword evidence="3" id="KW-1185">Reference proteome</keyword>
<evidence type="ECO:0000313" key="2">
    <source>
        <dbReference type="EMBL" id="OQD76427.1"/>
    </source>
</evidence>
<dbReference type="Pfam" id="PF10395">
    <property type="entry name" value="Utp8_b_propeller"/>
    <property type="match status" value="1"/>
</dbReference>
<evidence type="ECO:0000259" key="1">
    <source>
        <dbReference type="Pfam" id="PF10395"/>
    </source>
</evidence>
<dbReference type="InterPro" id="IPR018843">
    <property type="entry name" value="Utp8_b-prop"/>
</dbReference>
<reference evidence="3" key="1">
    <citation type="journal article" date="2017" name="Nat. Microbiol.">
        <title>Global analysis of biosynthetic gene clusters reveals vast potential of secondary metabolite production in Penicillium species.</title>
        <authorList>
            <person name="Nielsen J.C."/>
            <person name="Grijseels S."/>
            <person name="Prigent S."/>
            <person name="Ji B."/>
            <person name="Dainat J."/>
            <person name="Nielsen K.F."/>
            <person name="Frisvad J.C."/>
            <person name="Workman M."/>
            <person name="Nielsen J."/>
        </authorList>
    </citation>
    <scope>NUCLEOTIDE SEQUENCE [LARGE SCALE GENOMIC DNA]</scope>
    <source>
        <strain evidence="3">IBT 11843</strain>
    </source>
</reference>
<dbReference type="EMBL" id="MDYL01000004">
    <property type="protein sequence ID" value="OQD76427.1"/>
    <property type="molecule type" value="Genomic_DNA"/>
</dbReference>
<feature type="domain" description="Utp8 beta-propeller" evidence="1">
    <location>
        <begin position="9"/>
        <end position="176"/>
    </location>
</feature>
<name>A0A1V6PI93_PENDC</name>
<evidence type="ECO:0000313" key="3">
    <source>
        <dbReference type="Proteomes" id="UP000191522"/>
    </source>
</evidence>
<comment type="caution">
    <text evidence="2">The sequence shown here is derived from an EMBL/GenBank/DDBJ whole genome shotgun (WGS) entry which is preliminary data.</text>
</comment>
<dbReference type="OMA" id="GGWLFND"/>
<dbReference type="AlphaFoldDB" id="A0A1V6PI93"/>